<proteinExistence type="predicted"/>
<reference evidence="2" key="1">
    <citation type="submission" date="2020-10" db="EMBL/GenBank/DDBJ databases">
        <authorList>
            <person name="Gilroy R."/>
        </authorList>
    </citation>
    <scope>NUCLEOTIDE SEQUENCE</scope>
    <source>
        <strain evidence="2">15467</strain>
    </source>
</reference>
<keyword evidence="1" id="KW-0732">Signal</keyword>
<dbReference type="EMBL" id="JADINB010000034">
    <property type="protein sequence ID" value="MBO8428576.1"/>
    <property type="molecule type" value="Genomic_DNA"/>
</dbReference>
<reference evidence="2" key="2">
    <citation type="journal article" date="2021" name="PeerJ">
        <title>Extensive microbial diversity within the chicken gut microbiome revealed by metagenomics and culture.</title>
        <authorList>
            <person name="Gilroy R."/>
            <person name="Ravi A."/>
            <person name="Getino M."/>
            <person name="Pursley I."/>
            <person name="Horton D.L."/>
            <person name="Alikhan N.F."/>
            <person name="Baker D."/>
            <person name="Gharbi K."/>
            <person name="Hall N."/>
            <person name="Watson M."/>
            <person name="Adriaenssens E.M."/>
            <person name="Foster-Nyarko E."/>
            <person name="Jarju S."/>
            <person name="Secka A."/>
            <person name="Antonio M."/>
            <person name="Oren A."/>
            <person name="Chaudhuri R.R."/>
            <person name="La Ragione R."/>
            <person name="Hildebrand F."/>
            <person name="Pallen M.J."/>
        </authorList>
    </citation>
    <scope>NUCLEOTIDE SEQUENCE</scope>
    <source>
        <strain evidence="2">15467</strain>
    </source>
</reference>
<organism evidence="2 3">
    <name type="scientific">Candidatus Egerieousia excrementavium</name>
    <dbReference type="NCBI Taxonomy" id="2840778"/>
    <lineage>
        <taxon>Bacteria</taxon>
        <taxon>Pseudomonadati</taxon>
        <taxon>Bacteroidota</taxon>
        <taxon>Bacteroidia</taxon>
        <taxon>Bacteroidales</taxon>
        <taxon>Candidatus Egerieousia</taxon>
    </lineage>
</organism>
<evidence type="ECO:0000313" key="3">
    <source>
        <dbReference type="Proteomes" id="UP000823635"/>
    </source>
</evidence>
<feature type="chain" id="PRO_5038737918" description="DUF4251 domain-containing protein" evidence="1">
    <location>
        <begin position="20"/>
        <end position="170"/>
    </location>
</feature>
<accession>A0A9D9DJY8</accession>
<evidence type="ECO:0000313" key="2">
    <source>
        <dbReference type="EMBL" id="MBO8428576.1"/>
    </source>
</evidence>
<gene>
    <name evidence="2" type="ORF">IAC68_01395</name>
</gene>
<protein>
    <recommendedName>
        <fullName evidence="4">DUF4251 domain-containing protein</fullName>
    </recommendedName>
</protein>
<dbReference type="Gene3D" id="2.40.128.410">
    <property type="match status" value="1"/>
</dbReference>
<dbReference type="AlphaFoldDB" id="A0A9D9DJY8"/>
<dbReference type="Proteomes" id="UP000823635">
    <property type="component" value="Unassembled WGS sequence"/>
</dbReference>
<name>A0A9D9DJY8_9BACT</name>
<sequence>MKKILLVLLAFCIALPSFGQKLSKEEREAAAKAANTAALDAVKAKAFVLVPTTYTEDAAEGTISDNTDNSNFFSCEGENCFAQGVICCDNRYTNICEPTEYSMNIDKKGNMKLRIVVSGRMLKGTYTFSMRHNTNHADVIFSPQNGTTRKFSGPIVPLKEANYNKRSNPM</sequence>
<comment type="caution">
    <text evidence="2">The sequence shown here is derived from an EMBL/GenBank/DDBJ whole genome shotgun (WGS) entry which is preliminary data.</text>
</comment>
<evidence type="ECO:0000256" key="1">
    <source>
        <dbReference type="SAM" id="SignalP"/>
    </source>
</evidence>
<evidence type="ECO:0008006" key="4">
    <source>
        <dbReference type="Google" id="ProtNLM"/>
    </source>
</evidence>
<feature type="signal peptide" evidence="1">
    <location>
        <begin position="1"/>
        <end position="19"/>
    </location>
</feature>